<evidence type="ECO:0000256" key="1">
    <source>
        <dbReference type="SAM" id="Phobius"/>
    </source>
</evidence>
<dbReference type="RefSeq" id="WP_129986124.1">
    <property type="nucleotide sequence ID" value="NZ_SDPU01000014.1"/>
</dbReference>
<protein>
    <recommendedName>
        <fullName evidence="4">Polysaccharide biosynthesis protein</fullName>
    </recommendedName>
</protein>
<name>A0A4Q5J7D2_9ACTN</name>
<keyword evidence="3" id="KW-1185">Reference proteome</keyword>
<reference evidence="2 3" key="1">
    <citation type="submission" date="2019-01" db="EMBL/GenBank/DDBJ databases">
        <title>Nocardioides guangzhouensis sp. nov., an actinobacterium isolated from soil.</title>
        <authorList>
            <person name="Fu Y."/>
            <person name="Cai Y."/>
            <person name="Lin Z."/>
            <person name="Chen P."/>
        </authorList>
    </citation>
    <scope>NUCLEOTIDE SEQUENCE [LARGE SCALE GENOMIC DNA]</scope>
    <source>
        <strain evidence="2 3">NBRC 105384</strain>
    </source>
</reference>
<feature type="transmembrane region" description="Helical" evidence="1">
    <location>
        <begin position="208"/>
        <end position="228"/>
    </location>
</feature>
<dbReference type="AlphaFoldDB" id="A0A4Q5J7D2"/>
<dbReference type="EMBL" id="SDPU01000014">
    <property type="protein sequence ID" value="RYU13689.1"/>
    <property type="molecule type" value="Genomic_DNA"/>
</dbReference>
<sequence>MPTYLYIAAATIPLVVAQETLRVRSFGAQRAQLALLSDVTWLIVFLPWPAISFLVATPGAGGAVVISYAGGALCAVVALWFATRRMRGRGETSTLGSTPLTVEASLTYGLSALTPILASTIVPLSVIGTARSALIAVTPLSLYSSLAQTIAIPRIDLSNARSVAKVALQTTAVAISATGALVLILFALPTAALETVGFPPNAEFRLCVVLLGLGFSMGSGMAIWLTLVRRSWGWRRWLPLRAAIAVVELAATLLLGRLIGAPGLASNILVANSCLVVATSRYKGLRSSSELRPLRVSHRDP</sequence>
<keyword evidence="1" id="KW-0812">Transmembrane</keyword>
<feature type="transmembrane region" description="Helical" evidence="1">
    <location>
        <begin position="240"/>
        <end position="259"/>
    </location>
</feature>
<evidence type="ECO:0000313" key="3">
    <source>
        <dbReference type="Proteomes" id="UP000291189"/>
    </source>
</evidence>
<organism evidence="2 3">
    <name type="scientific">Nocardioides iriomotensis</name>
    <dbReference type="NCBI Taxonomy" id="715784"/>
    <lineage>
        <taxon>Bacteria</taxon>
        <taxon>Bacillati</taxon>
        <taxon>Actinomycetota</taxon>
        <taxon>Actinomycetes</taxon>
        <taxon>Propionibacteriales</taxon>
        <taxon>Nocardioidaceae</taxon>
        <taxon>Nocardioides</taxon>
    </lineage>
</organism>
<feature type="transmembrane region" description="Helical" evidence="1">
    <location>
        <begin position="62"/>
        <end position="83"/>
    </location>
</feature>
<evidence type="ECO:0008006" key="4">
    <source>
        <dbReference type="Google" id="ProtNLM"/>
    </source>
</evidence>
<keyword evidence="1" id="KW-0472">Membrane</keyword>
<feature type="transmembrane region" description="Helical" evidence="1">
    <location>
        <begin position="35"/>
        <end position="56"/>
    </location>
</feature>
<gene>
    <name evidence="2" type="ORF">ETU37_05460</name>
</gene>
<feature type="transmembrane region" description="Helical" evidence="1">
    <location>
        <begin position="6"/>
        <end position="23"/>
    </location>
</feature>
<dbReference type="Proteomes" id="UP000291189">
    <property type="component" value="Unassembled WGS sequence"/>
</dbReference>
<feature type="transmembrane region" description="Helical" evidence="1">
    <location>
        <begin position="166"/>
        <end position="188"/>
    </location>
</feature>
<keyword evidence="1" id="KW-1133">Transmembrane helix</keyword>
<accession>A0A4Q5J7D2</accession>
<comment type="caution">
    <text evidence="2">The sequence shown here is derived from an EMBL/GenBank/DDBJ whole genome shotgun (WGS) entry which is preliminary data.</text>
</comment>
<evidence type="ECO:0000313" key="2">
    <source>
        <dbReference type="EMBL" id="RYU13689.1"/>
    </source>
</evidence>
<proteinExistence type="predicted"/>